<evidence type="ECO:0000259" key="7">
    <source>
        <dbReference type="Pfam" id="PF01490"/>
    </source>
</evidence>
<evidence type="ECO:0000256" key="5">
    <source>
        <dbReference type="ARBA" id="ARBA00023136"/>
    </source>
</evidence>
<evidence type="ECO:0000256" key="3">
    <source>
        <dbReference type="ARBA" id="ARBA00022692"/>
    </source>
</evidence>
<feature type="transmembrane region" description="Helical" evidence="6">
    <location>
        <begin position="427"/>
        <end position="451"/>
    </location>
</feature>
<feature type="domain" description="Amino acid transporter transmembrane" evidence="7">
    <location>
        <begin position="51"/>
        <end position="447"/>
    </location>
</feature>
<dbReference type="GO" id="GO:0016020">
    <property type="term" value="C:membrane"/>
    <property type="evidence" value="ECO:0007669"/>
    <property type="project" value="UniProtKB-SubCell"/>
</dbReference>
<feature type="transmembrane region" description="Helical" evidence="6">
    <location>
        <begin position="314"/>
        <end position="333"/>
    </location>
</feature>
<comment type="similarity">
    <text evidence="2">Belongs to the amino acid/polyamine transporter 2 family.</text>
</comment>
<protein>
    <submittedName>
        <fullName evidence="8">N amino acid transport system protein</fullName>
    </submittedName>
</protein>
<keyword evidence="3 6" id="KW-0812">Transmembrane</keyword>
<sequence length="469" mass="50422">MPGYDEKKIGEELAPVPTADFGDVQDYPKDPNVDAVFGAINEDGPNYRDVGWMGTVVLMMKTQVGLGVLGIPSALYTLGMIPGVIILIVVGAMTTWAGWMVGQFKLLHPAVYGIDDAGKLMYGRIGKEILYWGFNIYFIFLSGSAMLGISIGFNSLSLHGACTAIFVAVAAIIGLTFGSIQTLGKVSWIAWVGVAGILTAVFSLTIAVGVQDRPAEAPQTGVYKSDYLLFNSEATFAEAISAVSTIVFAFAGTPAFFSIISEMRNPKDYTKSLVVAQSGVALIYLVIGIVVYYYCGSYVASPALGSAGVTMKRVCYGLALPGLVASCMLFVHLPAKSIFMRFMRGTEHLTRNTTIHWMAWLGSTTTVVIIAYLIASGIPVFDGLISLIGASFATAMCFQPMGLMYLYDNKHRSKSERTTGWWLHISWAIIVITLGTFIMIGGTYGSIVGIINNKDRTAPWSCADNSNST</sequence>
<evidence type="ECO:0000313" key="9">
    <source>
        <dbReference type="Proteomes" id="UP000660729"/>
    </source>
</evidence>
<organism evidence="8 9">
    <name type="scientific">Pseudocercospora fuligena</name>
    <dbReference type="NCBI Taxonomy" id="685502"/>
    <lineage>
        <taxon>Eukaryota</taxon>
        <taxon>Fungi</taxon>
        <taxon>Dikarya</taxon>
        <taxon>Ascomycota</taxon>
        <taxon>Pezizomycotina</taxon>
        <taxon>Dothideomycetes</taxon>
        <taxon>Dothideomycetidae</taxon>
        <taxon>Mycosphaerellales</taxon>
        <taxon>Mycosphaerellaceae</taxon>
        <taxon>Pseudocercospora</taxon>
    </lineage>
</organism>
<feature type="transmembrane region" description="Helical" evidence="6">
    <location>
        <begin position="157"/>
        <end position="177"/>
    </location>
</feature>
<keyword evidence="9" id="KW-1185">Reference proteome</keyword>
<reference evidence="8" key="1">
    <citation type="submission" date="2020-04" db="EMBL/GenBank/DDBJ databases">
        <title>Draft genome resource of the tomato pathogen Pseudocercospora fuligena.</title>
        <authorList>
            <person name="Zaccaron A."/>
        </authorList>
    </citation>
    <scope>NUCLEOTIDE SEQUENCE</scope>
    <source>
        <strain evidence="8">PF001</strain>
    </source>
</reference>
<comment type="subcellular location">
    <subcellularLocation>
        <location evidence="1">Membrane</location>
        <topology evidence="1">Multi-pass membrane protein</topology>
    </subcellularLocation>
</comment>
<dbReference type="AlphaFoldDB" id="A0A8H6RAA7"/>
<dbReference type="Proteomes" id="UP000660729">
    <property type="component" value="Unassembled WGS sequence"/>
</dbReference>
<comment type="caution">
    <text evidence="8">The sequence shown here is derived from an EMBL/GenBank/DDBJ whole genome shotgun (WGS) entry which is preliminary data.</text>
</comment>
<feature type="transmembrane region" description="Helical" evidence="6">
    <location>
        <begin position="272"/>
        <end position="294"/>
    </location>
</feature>
<feature type="transmembrane region" description="Helical" evidence="6">
    <location>
        <begin position="129"/>
        <end position="151"/>
    </location>
</feature>
<feature type="transmembrane region" description="Helical" evidence="6">
    <location>
        <begin position="384"/>
        <end position="407"/>
    </location>
</feature>
<dbReference type="EMBL" id="JABCIY010000219">
    <property type="protein sequence ID" value="KAF7187959.1"/>
    <property type="molecule type" value="Genomic_DNA"/>
</dbReference>
<dbReference type="GO" id="GO:0015179">
    <property type="term" value="F:L-amino acid transmembrane transporter activity"/>
    <property type="evidence" value="ECO:0007669"/>
    <property type="project" value="TreeGrafter"/>
</dbReference>
<evidence type="ECO:0000256" key="1">
    <source>
        <dbReference type="ARBA" id="ARBA00004141"/>
    </source>
</evidence>
<feature type="transmembrane region" description="Helical" evidence="6">
    <location>
        <begin position="189"/>
        <end position="210"/>
    </location>
</feature>
<accession>A0A8H6RAA7</accession>
<dbReference type="InterPro" id="IPR013057">
    <property type="entry name" value="AA_transpt_TM"/>
</dbReference>
<feature type="transmembrane region" description="Helical" evidence="6">
    <location>
        <begin position="74"/>
        <end position="99"/>
    </location>
</feature>
<evidence type="ECO:0000256" key="2">
    <source>
        <dbReference type="ARBA" id="ARBA00008066"/>
    </source>
</evidence>
<dbReference type="PANTHER" id="PTHR22950">
    <property type="entry name" value="AMINO ACID TRANSPORTER"/>
    <property type="match status" value="1"/>
</dbReference>
<dbReference type="PANTHER" id="PTHR22950:SF683">
    <property type="entry name" value="AMINO ACID TRANSPORTER (EUROFUNG)"/>
    <property type="match status" value="1"/>
</dbReference>
<name>A0A8H6RAA7_9PEZI</name>
<gene>
    <name evidence="8" type="ORF">HII31_10859</name>
</gene>
<dbReference type="Gene3D" id="1.20.1740.10">
    <property type="entry name" value="Amino acid/polyamine transporter I"/>
    <property type="match status" value="1"/>
</dbReference>
<dbReference type="FunFam" id="1.20.1740.10:FF:000039">
    <property type="entry name" value="Neutral amino acid transporter (Eurofung)"/>
    <property type="match status" value="1"/>
</dbReference>
<evidence type="ECO:0000256" key="4">
    <source>
        <dbReference type="ARBA" id="ARBA00022989"/>
    </source>
</evidence>
<keyword evidence="4 6" id="KW-1133">Transmembrane helix</keyword>
<dbReference type="OrthoDB" id="40134at2759"/>
<evidence type="ECO:0000256" key="6">
    <source>
        <dbReference type="SAM" id="Phobius"/>
    </source>
</evidence>
<evidence type="ECO:0000313" key="8">
    <source>
        <dbReference type="EMBL" id="KAF7187959.1"/>
    </source>
</evidence>
<keyword evidence="5 6" id="KW-0472">Membrane</keyword>
<feature type="transmembrane region" description="Helical" evidence="6">
    <location>
        <begin position="354"/>
        <end position="378"/>
    </location>
</feature>
<proteinExistence type="inferred from homology"/>
<feature type="transmembrane region" description="Helical" evidence="6">
    <location>
        <begin position="239"/>
        <end position="260"/>
    </location>
</feature>
<dbReference type="Pfam" id="PF01490">
    <property type="entry name" value="Aa_trans"/>
    <property type="match status" value="1"/>
</dbReference>